<dbReference type="Proteomes" id="UP000712281">
    <property type="component" value="Unassembled WGS sequence"/>
</dbReference>
<feature type="signal peptide" evidence="8">
    <location>
        <begin position="1"/>
        <end position="25"/>
    </location>
</feature>
<dbReference type="PROSITE" id="PS00560">
    <property type="entry name" value="CARBOXYPEPT_SER_HIS"/>
    <property type="match status" value="1"/>
</dbReference>
<dbReference type="InterPro" id="IPR029058">
    <property type="entry name" value="AB_hydrolase_fold"/>
</dbReference>
<dbReference type="Gene3D" id="3.40.50.1820">
    <property type="entry name" value="alpha/beta hydrolase"/>
    <property type="match status" value="1"/>
</dbReference>
<gene>
    <name evidence="10" type="ORF">F2Q68_00033006</name>
</gene>
<keyword evidence="3" id="KW-0964">Secreted</keyword>
<dbReference type="EC" id="3.4.16.-" evidence="8"/>
<evidence type="ECO:0000256" key="4">
    <source>
        <dbReference type="ARBA" id="ARBA00022645"/>
    </source>
</evidence>
<name>A0A8S9GDM4_BRACR</name>
<keyword evidence="5 8" id="KW-0645">Protease</keyword>
<reference evidence="10" key="1">
    <citation type="submission" date="2019-12" db="EMBL/GenBank/DDBJ databases">
        <title>Genome sequencing and annotation of Brassica cretica.</title>
        <authorList>
            <person name="Studholme D.J."/>
            <person name="Sarris P.F."/>
        </authorList>
    </citation>
    <scope>NUCLEOTIDE SEQUENCE</scope>
    <source>
        <strain evidence="10">PFS-001/15</strain>
        <tissue evidence="10">Leaf</tissue>
    </source>
</reference>
<dbReference type="GO" id="GO:0005773">
    <property type="term" value="C:vacuole"/>
    <property type="evidence" value="ECO:0007669"/>
    <property type="project" value="TreeGrafter"/>
</dbReference>
<feature type="region of interest" description="Disordered" evidence="9">
    <location>
        <begin position="614"/>
        <end position="636"/>
    </location>
</feature>
<proteinExistence type="inferred from homology"/>
<dbReference type="InterPro" id="IPR033124">
    <property type="entry name" value="Ser_caboxypep_his_AS"/>
</dbReference>
<dbReference type="EMBL" id="QGKW02002005">
    <property type="protein sequence ID" value="KAF2542416.1"/>
    <property type="molecule type" value="Genomic_DNA"/>
</dbReference>
<evidence type="ECO:0000256" key="3">
    <source>
        <dbReference type="ARBA" id="ARBA00022525"/>
    </source>
</evidence>
<dbReference type="AlphaFoldDB" id="A0A8S9GDM4"/>
<sequence length="636" mass="71022">MEKHTFLSLLFHFVVFIACSSPSSSILLNDRSFEISNLPSSRAEKLIRELNLFPKLDVNVIDVGDSPLASSEEEVPSIVERSFRFPNIVSHSDDGASVEDLGHRAGYYKLPKSQGARFIIYFEISNLPSSRAEKLIRELNLFPKLDVNVIDVGDSPLASSEEEVPSIVERSFRFPNIVSHSDDGASVEDLGHRAGYYKLPKSQGARMFYFFFESRKNKKDAPVVIWLTGGPGCSSELAMFYENGPFKIDKNMSLSWNEYGWDQVSNLLYVDQPVGTGFSYTTDKSDIRHDEKGVSDDLYDFLQAFFAEHPKLTDNDFYITGESYAGHYIPAFAARVHKGNKAKEGLHINLKACDCFFFSYCVNGRLVFTSKILQGFAIGNGLTNPALQYPAYPDYALEMGLITQSEHDRLKKIVPLCELSIKLCGTDGTVSCLASYLVCNTLFSGVINHAGGVNYYDIRKKCEGSLCYDFSDMEKFLNLQSVRKSLGVGDIEFVSCSTSVYQAMLQDWMRNLEVGIPTLLEDGINLLVYAGEYDLICNWLGNSRWVNAMEWSGQENFKATNEVPFVVDGEEAGKLKSYGQLSFLKVHDAGHMVPMDQPKAALKMLKRWMENSLSGGDDVATTTTTTTEGDDLVAQM</sequence>
<dbReference type="PANTHER" id="PTHR11802:SF446">
    <property type="entry name" value="SERINE CARBOXYPEPTIDASE-LIKE 49"/>
    <property type="match status" value="1"/>
</dbReference>
<evidence type="ECO:0000313" key="11">
    <source>
        <dbReference type="Proteomes" id="UP000712281"/>
    </source>
</evidence>
<protein>
    <recommendedName>
        <fullName evidence="8">Carboxypeptidase</fullName>
        <ecNumber evidence="8">3.4.16.-</ecNumber>
    </recommendedName>
</protein>
<dbReference type="PROSITE" id="PS00131">
    <property type="entry name" value="CARBOXYPEPT_SER_SER"/>
    <property type="match status" value="1"/>
</dbReference>
<keyword evidence="6 8" id="KW-0378">Hydrolase</keyword>
<dbReference type="SUPFAM" id="SSF53474">
    <property type="entry name" value="alpha/beta-Hydrolases"/>
    <property type="match status" value="1"/>
</dbReference>
<evidence type="ECO:0000313" key="10">
    <source>
        <dbReference type="EMBL" id="KAF2542416.1"/>
    </source>
</evidence>
<dbReference type="PANTHER" id="PTHR11802">
    <property type="entry name" value="SERINE PROTEASE FAMILY S10 SERINE CARBOXYPEPTIDASE"/>
    <property type="match status" value="1"/>
</dbReference>
<dbReference type="InterPro" id="IPR018202">
    <property type="entry name" value="Ser_caboxypep_ser_AS"/>
</dbReference>
<evidence type="ECO:0000256" key="1">
    <source>
        <dbReference type="ARBA" id="ARBA00004613"/>
    </source>
</evidence>
<comment type="caution">
    <text evidence="10">The sequence shown here is derived from an EMBL/GenBank/DDBJ whole genome shotgun (WGS) entry which is preliminary data.</text>
</comment>
<dbReference type="InterPro" id="IPR001563">
    <property type="entry name" value="Peptidase_S10"/>
</dbReference>
<organism evidence="10 11">
    <name type="scientific">Brassica cretica</name>
    <name type="common">Mustard</name>
    <dbReference type="NCBI Taxonomy" id="69181"/>
    <lineage>
        <taxon>Eukaryota</taxon>
        <taxon>Viridiplantae</taxon>
        <taxon>Streptophyta</taxon>
        <taxon>Embryophyta</taxon>
        <taxon>Tracheophyta</taxon>
        <taxon>Spermatophyta</taxon>
        <taxon>Magnoliopsida</taxon>
        <taxon>eudicotyledons</taxon>
        <taxon>Gunneridae</taxon>
        <taxon>Pentapetalae</taxon>
        <taxon>rosids</taxon>
        <taxon>malvids</taxon>
        <taxon>Brassicales</taxon>
        <taxon>Brassicaceae</taxon>
        <taxon>Brassiceae</taxon>
        <taxon>Brassica</taxon>
    </lineage>
</organism>
<evidence type="ECO:0000256" key="7">
    <source>
        <dbReference type="ARBA" id="ARBA00023180"/>
    </source>
</evidence>
<accession>A0A8S9GDM4</accession>
<evidence type="ECO:0000256" key="2">
    <source>
        <dbReference type="ARBA" id="ARBA00009431"/>
    </source>
</evidence>
<dbReference type="GO" id="GO:0004185">
    <property type="term" value="F:serine-type carboxypeptidase activity"/>
    <property type="evidence" value="ECO:0007669"/>
    <property type="project" value="UniProtKB-UniRule"/>
</dbReference>
<keyword evidence="7" id="KW-0325">Glycoprotein</keyword>
<dbReference type="Pfam" id="PF00450">
    <property type="entry name" value="Peptidase_S10"/>
    <property type="match status" value="2"/>
</dbReference>
<feature type="chain" id="PRO_5035966106" description="Carboxypeptidase" evidence="8">
    <location>
        <begin position="26"/>
        <end position="636"/>
    </location>
</feature>
<keyword evidence="4 8" id="KW-0121">Carboxypeptidase</keyword>
<dbReference type="PRINTS" id="PR00724">
    <property type="entry name" value="CRBOXYPTASEC"/>
</dbReference>
<evidence type="ECO:0000256" key="6">
    <source>
        <dbReference type="ARBA" id="ARBA00022801"/>
    </source>
</evidence>
<comment type="subcellular location">
    <subcellularLocation>
        <location evidence="1">Secreted</location>
    </subcellularLocation>
</comment>
<keyword evidence="8" id="KW-0732">Signal</keyword>
<dbReference type="GO" id="GO:0005576">
    <property type="term" value="C:extracellular region"/>
    <property type="evidence" value="ECO:0007669"/>
    <property type="project" value="UniProtKB-SubCell"/>
</dbReference>
<evidence type="ECO:0000256" key="8">
    <source>
        <dbReference type="RuleBase" id="RU361156"/>
    </source>
</evidence>
<evidence type="ECO:0000256" key="5">
    <source>
        <dbReference type="ARBA" id="ARBA00022670"/>
    </source>
</evidence>
<dbReference type="GO" id="GO:0006508">
    <property type="term" value="P:proteolysis"/>
    <property type="evidence" value="ECO:0007669"/>
    <property type="project" value="UniProtKB-KW"/>
</dbReference>
<dbReference type="PROSITE" id="PS51257">
    <property type="entry name" value="PROKAR_LIPOPROTEIN"/>
    <property type="match status" value="1"/>
</dbReference>
<evidence type="ECO:0000256" key="9">
    <source>
        <dbReference type="SAM" id="MobiDB-lite"/>
    </source>
</evidence>
<comment type="similarity">
    <text evidence="2 8">Belongs to the peptidase S10 family.</text>
</comment>